<feature type="domain" description="MIP18 family-like" evidence="2">
    <location>
        <begin position="44"/>
        <end position="111"/>
    </location>
</feature>
<dbReference type="InterPro" id="IPR034904">
    <property type="entry name" value="FSCA_dom_sf"/>
</dbReference>
<feature type="region of interest" description="Disordered" evidence="1">
    <location>
        <begin position="1"/>
        <end position="41"/>
    </location>
</feature>
<dbReference type="Pfam" id="PF01883">
    <property type="entry name" value="FeS_assembly_P"/>
    <property type="match status" value="1"/>
</dbReference>
<dbReference type="EMBL" id="LR134473">
    <property type="protein sequence ID" value="VEI04358.1"/>
    <property type="molecule type" value="Genomic_DNA"/>
</dbReference>
<dbReference type="OrthoDB" id="9805360at2"/>
<evidence type="ECO:0000313" key="4">
    <source>
        <dbReference type="EMBL" id="VEI04358.1"/>
    </source>
</evidence>
<dbReference type="PANTHER" id="PTHR42831">
    <property type="entry name" value="FE-S PROTEIN MATURATION AUXILIARY FACTOR YITW"/>
    <property type="match status" value="1"/>
</dbReference>
<evidence type="ECO:0000256" key="1">
    <source>
        <dbReference type="SAM" id="MobiDB-lite"/>
    </source>
</evidence>
<evidence type="ECO:0000313" key="5">
    <source>
        <dbReference type="Proteomes" id="UP000277858"/>
    </source>
</evidence>
<feature type="compositionally biased region" description="Polar residues" evidence="1">
    <location>
        <begin position="29"/>
        <end position="40"/>
    </location>
</feature>
<reference evidence="4 5" key="2">
    <citation type="submission" date="2018-12" db="EMBL/GenBank/DDBJ databases">
        <authorList>
            <consortium name="Pathogen Informatics"/>
        </authorList>
    </citation>
    <scope>NUCLEOTIDE SEQUENCE [LARGE SCALE GENOMIC DNA]</scope>
    <source>
        <strain evidence="4 5">NCTC13652</strain>
    </source>
</reference>
<keyword evidence="5" id="KW-1185">Reference proteome</keyword>
<name>A0A3S5EVE1_9ACTN</name>
<reference evidence="3" key="3">
    <citation type="journal article" date="2019" name="Microorganisms">
        <title>Red-Brown Pigmentation of Acidipropionibacterium jensenii Is Tied to Haemolytic Activity and cyl-Like Gene Cluster.</title>
        <authorList>
            <person name="Deptula P."/>
            <person name="Loivamaa I."/>
            <person name="Smolander O.P."/>
            <person name="Laine P."/>
            <person name="Roberts R.J."/>
            <person name="Piironen V."/>
            <person name="Paulin L."/>
            <person name="Savijoki K."/>
            <person name="Auvinen P."/>
            <person name="Varmanen P."/>
        </authorList>
    </citation>
    <scope>NUCLEOTIDE SEQUENCE</scope>
    <source>
        <strain evidence="3">JS280</strain>
    </source>
</reference>
<proteinExistence type="predicted"/>
<dbReference type="SUPFAM" id="SSF117916">
    <property type="entry name" value="Fe-S cluster assembly (FSCA) domain-like"/>
    <property type="match status" value="1"/>
</dbReference>
<dbReference type="Proteomes" id="UP000277858">
    <property type="component" value="Chromosome"/>
</dbReference>
<dbReference type="PANTHER" id="PTHR42831:SF1">
    <property type="entry name" value="FE-S PROTEIN MATURATION AUXILIARY FACTOR YITW"/>
    <property type="match status" value="1"/>
</dbReference>
<dbReference type="InterPro" id="IPR002744">
    <property type="entry name" value="MIP18-like"/>
</dbReference>
<dbReference type="AlphaFoldDB" id="A0A3S5EVE1"/>
<gene>
    <name evidence="3" type="ORF">C0Z10_04505</name>
    <name evidence="4" type="ORF">NCTC13652_02589</name>
</gene>
<dbReference type="EMBL" id="CP025570">
    <property type="protein sequence ID" value="AZZ39129.1"/>
    <property type="molecule type" value="Genomic_DNA"/>
</dbReference>
<dbReference type="RefSeq" id="WP_028702318.1">
    <property type="nucleotide sequence ID" value="NZ_CP025570.1"/>
</dbReference>
<evidence type="ECO:0000313" key="3">
    <source>
        <dbReference type="EMBL" id="AZZ39129.1"/>
    </source>
</evidence>
<protein>
    <submittedName>
        <fullName evidence="4">FeS assembly SUF system protein</fullName>
    </submittedName>
    <submittedName>
        <fullName evidence="3">Metal-sulfur cluster assembly factor</fullName>
    </submittedName>
</protein>
<dbReference type="KEGG" id="aji:C0Z10_04505"/>
<evidence type="ECO:0000259" key="2">
    <source>
        <dbReference type="Pfam" id="PF01883"/>
    </source>
</evidence>
<sequence length="141" mass="15565">MSEETTQEARPSDLVRDTLPDQEPATPQPGEQSGEVTRSLPTVDDIIEAMKDVIDPELMVNVVDLGLVYGVQIDDEANVTIDMTLTSPTCPLTDRLEYDTQTVLEGIVNSVAINWVWLPPWGLERITEDGRAQLQAIGFNV</sequence>
<dbReference type="Proteomes" id="UP000285875">
    <property type="component" value="Chromosome"/>
</dbReference>
<dbReference type="STRING" id="1122997.GCA_000425285_00509"/>
<feature type="compositionally biased region" description="Basic and acidic residues" evidence="1">
    <location>
        <begin position="10"/>
        <end position="19"/>
    </location>
</feature>
<evidence type="ECO:0000313" key="6">
    <source>
        <dbReference type="Proteomes" id="UP000285875"/>
    </source>
</evidence>
<reference evidence="6" key="1">
    <citation type="submission" date="2017-12" db="EMBL/GenBank/DDBJ databases">
        <title>Whole genome sequencing of Acidipropionibacterium jensenii strains JS279 and JS280.</title>
        <authorList>
            <person name="Deptula P."/>
            <person name="Laine P."/>
            <person name="Smolander O.-P."/>
            <person name="Paulin L."/>
            <person name="Auvinen P."/>
            <person name="Varmanen P."/>
        </authorList>
    </citation>
    <scope>NUCLEOTIDE SEQUENCE [LARGE SCALE GENOMIC DNA]</scope>
    <source>
        <strain evidence="6">JS280</strain>
    </source>
</reference>
<accession>A0A3S5EVE1</accession>
<dbReference type="Gene3D" id="3.30.300.130">
    <property type="entry name" value="Fe-S cluster assembly (FSCA)"/>
    <property type="match status" value="1"/>
</dbReference>
<dbReference type="InterPro" id="IPR052339">
    <property type="entry name" value="Fe-S_Maturation_MIP18"/>
</dbReference>
<organism evidence="4 5">
    <name type="scientific">Acidipropionibacterium jensenii</name>
    <dbReference type="NCBI Taxonomy" id="1749"/>
    <lineage>
        <taxon>Bacteria</taxon>
        <taxon>Bacillati</taxon>
        <taxon>Actinomycetota</taxon>
        <taxon>Actinomycetes</taxon>
        <taxon>Propionibacteriales</taxon>
        <taxon>Propionibacteriaceae</taxon>
        <taxon>Acidipropionibacterium</taxon>
    </lineage>
</organism>